<dbReference type="OrthoDB" id="10429811at2759"/>
<protein>
    <submittedName>
        <fullName evidence="2">Uncharacterized protein</fullName>
    </submittedName>
</protein>
<feature type="region of interest" description="Disordered" evidence="1">
    <location>
        <begin position="383"/>
        <end position="420"/>
    </location>
</feature>
<organism evidence="2 3">
    <name type="scientific">Lophium mytilinum</name>
    <dbReference type="NCBI Taxonomy" id="390894"/>
    <lineage>
        <taxon>Eukaryota</taxon>
        <taxon>Fungi</taxon>
        <taxon>Dikarya</taxon>
        <taxon>Ascomycota</taxon>
        <taxon>Pezizomycotina</taxon>
        <taxon>Dothideomycetes</taxon>
        <taxon>Pleosporomycetidae</taxon>
        <taxon>Mytilinidiales</taxon>
        <taxon>Mytilinidiaceae</taxon>
        <taxon>Lophium</taxon>
    </lineage>
</organism>
<gene>
    <name evidence="2" type="ORF">BU16DRAFT_332438</name>
</gene>
<feature type="compositionally biased region" description="Basic and acidic residues" evidence="1">
    <location>
        <begin position="387"/>
        <end position="396"/>
    </location>
</feature>
<evidence type="ECO:0000313" key="3">
    <source>
        <dbReference type="Proteomes" id="UP000799750"/>
    </source>
</evidence>
<evidence type="ECO:0000313" key="2">
    <source>
        <dbReference type="EMBL" id="KAF2498034.1"/>
    </source>
</evidence>
<feature type="region of interest" description="Disordered" evidence="1">
    <location>
        <begin position="212"/>
        <end position="231"/>
    </location>
</feature>
<accession>A0A6A6R1C1</accession>
<evidence type="ECO:0000256" key="1">
    <source>
        <dbReference type="SAM" id="MobiDB-lite"/>
    </source>
</evidence>
<dbReference type="Proteomes" id="UP000799750">
    <property type="component" value="Unassembled WGS sequence"/>
</dbReference>
<sequence>MEPNKIRIEKLRAKAKQLEGKSITFQNCMDDLNKGHGEALRKIEEKEEFCESAVRFFYLQKKREEDRYIKKRDEIHAAWETVLAKQGQAISEIAKIGDEGLPPKHSALGLPEVQRLLAEGAKIEVAETERDAADVAVNTVHISALPESARKTKTYVDSVAATTAYMYKKMGTSTLALHTRTFDKPNPIEESHFSQNAYRILKREATSPTLHLAKHKQTSAVAPKPKNTKSATKITKLSRAADPVDADDIITIPTWLGCVVKGAYGAYIEIHCPVCQANSTRADDGLRKFRYFYGVFGLMRHMCRSHPRTMDSAPEVAGDREVWLLDLFFKRVIAADELEDIINQGMDFNAIPHVLGTKAPKKTSTTNYLEAYTGLTAEDADIDVDGVDEKADDAATTKRPATPSRQHGSRDPKRRRRSEA</sequence>
<dbReference type="AlphaFoldDB" id="A0A6A6R1C1"/>
<dbReference type="EMBL" id="MU004186">
    <property type="protein sequence ID" value="KAF2498034.1"/>
    <property type="molecule type" value="Genomic_DNA"/>
</dbReference>
<reference evidence="2" key="1">
    <citation type="journal article" date="2020" name="Stud. Mycol.">
        <title>101 Dothideomycetes genomes: a test case for predicting lifestyles and emergence of pathogens.</title>
        <authorList>
            <person name="Haridas S."/>
            <person name="Albert R."/>
            <person name="Binder M."/>
            <person name="Bloem J."/>
            <person name="Labutti K."/>
            <person name="Salamov A."/>
            <person name="Andreopoulos B."/>
            <person name="Baker S."/>
            <person name="Barry K."/>
            <person name="Bills G."/>
            <person name="Bluhm B."/>
            <person name="Cannon C."/>
            <person name="Castanera R."/>
            <person name="Culley D."/>
            <person name="Daum C."/>
            <person name="Ezra D."/>
            <person name="Gonzalez J."/>
            <person name="Henrissat B."/>
            <person name="Kuo A."/>
            <person name="Liang C."/>
            <person name="Lipzen A."/>
            <person name="Lutzoni F."/>
            <person name="Magnuson J."/>
            <person name="Mondo S."/>
            <person name="Nolan M."/>
            <person name="Ohm R."/>
            <person name="Pangilinan J."/>
            <person name="Park H.-J."/>
            <person name="Ramirez L."/>
            <person name="Alfaro M."/>
            <person name="Sun H."/>
            <person name="Tritt A."/>
            <person name="Yoshinaga Y."/>
            <person name="Zwiers L.-H."/>
            <person name="Turgeon B."/>
            <person name="Goodwin S."/>
            <person name="Spatafora J."/>
            <person name="Crous P."/>
            <person name="Grigoriev I."/>
        </authorList>
    </citation>
    <scope>NUCLEOTIDE SEQUENCE</scope>
    <source>
        <strain evidence="2">CBS 269.34</strain>
    </source>
</reference>
<name>A0A6A6R1C1_9PEZI</name>
<proteinExistence type="predicted"/>
<keyword evidence="3" id="KW-1185">Reference proteome</keyword>